<dbReference type="AlphaFoldDB" id="A0A2D1KME3"/>
<dbReference type="Proteomes" id="UP000223559">
    <property type="component" value="Chromosome"/>
</dbReference>
<name>A0A2D1KME3_9LACO</name>
<sequence length="102" mass="12374">MAETIEQMTERVVREEVRRKLDEQDFGLAGRMWNINDLRQWLGGKDKAWVKDNTVFNPRFSREIQAMIDDKTIIEGRRGKSWLFKADRFAAWLDKHWQDFNW</sequence>
<gene>
    <name evidence="1" type="ORF">LC20004_05000</name>
</gene>
<organism evidence="1 2">
    <name type="scientific">Loigolactobacillus coryniformis subsp. torquens DSM 20004 = KCTC 3535</name>
    <dbReference type="NCBI Taxonomy" id="1423822"/>
    <lineage>
        <taxon>Bacteria</taxon>
        <taxon>Bacillati</taxon>
        <taxon>Bacillota</taxon>
        <taxon>Bacilli</taxon>
        <taxon>Lactobacillales</taxon>
        <taxon>Lactobacillaceae</taxon>
        <taxon>Loigolactobacillus</taxon>
    </lineage>
</organism>
<keyword evidence="2" id="KW-1185">Reference proteome</keyword>
<protein>
    <submittedName>
        <fullName evidence="1">Uncharacterized protein</fullName>
    </submittedName>
</protein>
<dbReference type="InterPro" id="IPR008489">
    <property type="entry name" value="DUF771"/>
</dbReference>
<dbReference type="Pfam" id="PF05595">
    <property type="entry name" value="DUF771"/>
    <property type="match status" value="1"/>
</dbReference>
<evidence type="ECO:0000313" key="2">
    <source>
        <dbReference type="Proteomes" id="UP000223559"/>
    </source>
</evidence>
<proteinExistence type="predicted"/>
<reference evidence="1 2" key="1">
    <citation type="submission" date="2016-10" db="EMBL/GenBank/DDBJ databases">
        <title>The whole genome sequencing and assembly of L. cotyniformis subsp. torquens DSM 20004 strain.</title>
        <authorList>
            <person name="Park M.-K."/>
            <person name="Lee Y.-J."/>
            <person name="Yi H."/>
            <person name="Bahn Y.-S."/>
            <person name="Kim J.F."/>
            <person name="Lee D.-W."/>
        </authorList>
    </citation>
    <scope>NUCLEOTIDE SEQUENCE [LARGE SCALE GENOMIC DNA]</scope>
    <source>
        <strain evidence="1 2">DSM 20004</strain>
    </source>
</reference>
<accession>A0A2D1KME3</accession>
<dbReference type="OrthoDB" id="2187161at2"/>
<dbReference type="RefSeq" id="WP_010010791.1">
    <property type="nucleotide sequence ID" value="NZ_AEOS01000104.1"/>
</dbReference>
<dbReference type="KEGG" id="lcy:LC20004_05000"/>
<evidence type="ECO:0000313" key="1">
    <source>
        <dbReference type="EMBL" id="ATO43299.1"/>
    </source>
</evidence>
<dbReference type="EMBL" id="CP017697">
    <property type="protein sequence ID" value="ATO43299.1"/>
    <property type="molecule type" value="Genomic_DNA"/>
</dbReference>